<dbReference type="AlphaFoldDB" id="T2JZM9"/>
<dbReference type="Proteomes" id="UP000018130">
    <property type="component" value="Unassembled WGS sequence"/>
</dbReference>
<comment type="caution">
    <text evidence="1">The sequence shown here is derived from an EMBL/GenBank/DDBJ whole genome shotgun (WGS) entry which is preliminary data.</text>
</comment>
<organism evidence="1 2">
    <name type="scientific">Crocosphaera watsonii WH 0402</name>
    <dbReference type="NCBI Taxonomy" id="1284629"/>
    <lineage>
        <taxon>Bacteria</taxon>
        <taxon>Bacillati</taxon>
        <taxon>Cyanobacteriota</taxon>
        <taxon>Cyanophyceae</taxon>
        <taxon>Oscillatoriophycideae</taxon>
        <taxon>Chroococcales</taxon>
        <taxon>Aphanothecaceae</taxon>
        <taxon>Crocosphaera</taxon>
    </lineage>
</organism>
<name>T2JZM9_CROWT</name>
<proteinExistence type="predicted"/>
<evidence type="ECO:0000313" key="1">
    <source>
        <dbReference type="EMBL" id="CCQ70112.1"/>
    </source>
</evidence>
<reference evidence="1 2" key="2">
    <citation type="submission" date="2013-09" db="EMBL/GenBank/DDBJ databases">
        <title>Whole genome comparison of six Crocosphaera watsonii strains with differing phenotypes.</title>
        <authorList>
            <person name="Bench S.R."/>
            <person name="Heller P."/>
            <person name="Frank I."/>
            <person name="Arciniega M."/>
            <person name="Shilova I.N."/>
            <person name="Zehr J.P."/>
        </authorList>
    </citation>
    <scope>NUCLEOTIDE SEQUENCE [LARGE SCALE GENOMIC DNA]</scope>
    <source>
        <strain evidence="1 2">WH 0402</strain>
    </source>
</reference>
<protein>
    <submittedName>
        <fullName evidence="1">Membrane protein of uknown function UCP014873</fullName>
    </submittedName>
</protein>
<dbReference type="EMBL" id="CAQN01001113">
    <property type="protein sequence ID" value="CCQ70112.1"/>
    <property type="molecule type" value="Genomic_DNA"/>
</dbReference>
<gene>
    <name evidence="1" type="ORF">CWATWH0402_5031</name>
</gene>
<accession>T2JZM9</accession>
<sequence length="54" mass="6085">MSELVAIAYDDEFKAEEVRLTLAKMQKEHLIELEDAAIVIKNAEGKVKLNQAIN</sequence>
<reference evidence="1 2" key="1">
    <citation type="submission" date="2013-01" db="EMBL/GenBank/DDBJ databases">
        <authorList>
            <person name="Bench S."/>
        </authorList>
    </citation>
    <scope>NUCLEOTIDE SEQUENCE [LARGE SCALE GENOMIC DNA]</scope>
    <source>
        <strain evidence="1 2">WH 0402</strain>
    </source>
</reference>
<evidence type="ECO:0000313" key="2">
    <source>
        <dbReference type="Proteomes" id="UP000018130"/>
    </source>
</evidence>